<protein>
    <recommendedName>
        <fullName evidence="4">Integral membrane protein</fullName>
    </recommendedName>
</protein>
<feature type="transmembrane region" description="Helical" evidence="1">
    <location>
        <begin position="7"/>
        <end position="30"/>
    </location>
</feature>
<organism evidence="2 3">
    <name type="scientific">Levilactobacillus hammesii DSM 16381</name>
    <dbReference type="NCBI Taxonomy" id="1423753"/>
    <lineage>
        <taxon>Bacteria</taxon>
        <taxon>Bacillati</taxon>
        <taxon>Bacillota</taxon>
        <taxon>Bacilli</taxon>
        <taxon>Lactobacillales</taxon>
        <taxon>Lactobacillaceae</taxon>
        <taxon>Levilactobacillus</taxon>
    </lineage>
</organism>
<evidence type="ECO:0008006" key="4">
    <source>
        <dbReference type="Google" id="ProtNLM"/>
    </source>
</evidence>
<keyword evidence="3" id="KW-1185">Reference proteome</keyword>
<accession>A0A0R1URE6</accession>
<comment type="caution">
    <text evidence="2">The sequence shown here is derived from an EMBL/GenBank/DDBJ whole genome shotgun (WGS) entry which is preliminary data.</text>
</comment>
<keyword evidence="1" id="KW-0472">Membrane</keyword>
<evidence type="ECO:0000313" key="3">
    <source>
        <dbReference type="Proteomes" id="UP000051580"/>
    </source>
</evidence>
<evidence type="ECO:0000256" key="1">
    <source>
        <dbReference type="SAM" id="Phobius"/>
    </source>
</evidence>
<sequence>MKKLRQLTFLQSFGVLALLLGLLIEIYALFNGLGTRLSGDDMFGGAMVLALATAFIHSKNLPVNLGLIALSTLGFAYFTFIHTQAWLWTIILAVLVAAFMVYFFGLRGEVRHNQSEWFHF</sequence>
<dbReference type="STRING" id="1423753.FD28_GL001414"/>
<keyword evidence="1" id="KW-0812">Transmembrane</keyword>
<evidence type="ECO:0000313" key="2">
    <source>
        <dbReference type="EMBL" id="KRL93525.1"/>
    </source>
</evidence>
<feature type="transmembrane region" description="Helical" evidence="1">
    <location>
        <begin position="42"/>
        <end position="58"/>
    </location>
</feature>
<dbReference type="OrthoDB" id="2323540at2"/>
<proteinExistence type="predicted"/>
<dbReference type="PATRIC" id="fig|1423753.3.peg.1471"/>
<reference evidence="2 3" key="1">
    <citation type="journal article" date="2015" name="Genome Announc.">
        <title>Expanding the biotechnology potential of lactobacilli through comparative genomics of 213 strains and associated genera.</title>
        <authorList>
            <person name="Sun Z."/>
            <person name="Harris H.M."/>
            <person name="McCann A."/>
            <person name="Guo C."/>
            <person name="Argimon S."/>
            <person name="Zhang W."/>
            <person name="Yang X."/>
            <person name="Jeffery I.B."/>
            <person name="Cooney J.C."/>
            <person name="Kagawa T.F."/>
            <person name="Liu W."/>
            <person name="Song Y."/>
            <person name="Salvetti E."/>
            <person name="Wrobel A."/>
            <person name="Rasinkangas P."/>
            <person name="Parkhill J."/>
            <person name="Rea M.C."/>
            <person name="O'Sullivan O."/>
            <person name="Ritari J."/>
            <person name="Douillard F.P."/>
            <person name="Paul Ross R."/>
            <person name="Yang R."/>
            <person name="Briner A.E."/>
            <person name="Felis G.E."/>
            <person name="de Vos W.M."/>
            <person name="Barrangou R."/>
            <person name="Klaenhammer T.R."/>
            <person name="Caufield P.W."/>
            <person name="Cui Y."/>
            <person name="Zhang H."/>
            <person name="O'Toole P.W."/>
        </authorList>
    </citation>
    <scope>NUCLEOTIDE SEQUENCE [LARGE SCALE GENOMIC DNA]</scope>
    <source>
        <strain evidence="2 3">DSM 16381</strain>
    </source>
</reference>
<keyword evidence="1" id="KW-1133">Transmembrane helix</keyword>
<dbReference type="EMBL" id="AZFS01000064">
    <property type="protein sequence ID" value="KRL93525.1"/>
    <property type="molecule type" value="Genomic_DNA"/>
</dbReference>
<feature type="transmembrane region" description="Helical" evidence="1">
    <location>
        <begin position="63"/>
        <end position="80"/>
    </location>
</feature>
<dbReference type="RefSeq" id="WP_057735222.1">
    <property type="nucleotide sequence ID" value="NZ_AZFS01000064.1"/>
</dbReference>
<dbReference type="AlphaFoldDB" id="A0A0R1URE6"/>
<dbReference type="Proteomes" id="UP000051580">
    <property type="component" value="Unassembled WGS sequence"/>
</dbReference>
<feature type="transmembrane region" description="Helical" evidence="1">
    <location>
        <begin position="86"/>
        <end position="105"/>
    </location>
</feature>
<name>A0A0R1URE6_9LACO</name>
<gene>
    <name evidence="2" type="ORF">FD28_GL001414</name>
</gene>